<dbReference type="PANTHER" id="PTHR24020">
    <property type="entry name" value="COLLAGEN ALPHA"/>
    <property type="match status" value="1"/>
</dbReference>
<dbReference type="InterPro" id="IPR036383">
    <property type="entry name" value="TSP1_rpt_sf"/>
</dbReference>
<dbReference type="SUPFAM" id="SSF53300">
    <property type="entry name" value="vWA-like"/>
    <property type="match status" value="1"/>
</dbReference>
<evidence type="ECO:0000259" key="1">
    <source>
        <dbReference type="PROSITE" id="PS50234"/>
    </source>
</evidence>
<dbReference type="Proteomes" id="UP000507470">
    <property type="component" value="Unassembled WGS sequence"/>
</dbReference>
<gene>
    <name evidence="2" type="ORF">MCOR_25080</name>
</gene>
<dbReference type="PROSITE" id="PS50234">
    <property type="entry name" value="VWFA"/>
    <property type="match status" value="1"/>
</dbReference>
<dbReference type="PRINTS" id="PR00453">
    <property type="entry name" value="VWFADOMAIN"/>
</dbReference>
<proteinExistence type="predicted"/>
<name>A0A6J8C337_MYTCO</name>
<dbReference type="Pfam" id="PF00092">
    <property type="entry name" value="VWA"/>
    <property type="match status" value="1"/>
</dbReference>
<dbReference type="AlphaFoldDB" id="A0A6J8C337"/>
<dbReference type="OrthoDB" id="5964156at2759"/>
<dbReference type="Gene3D" id="2.20.100.10">
    <property type="entry name" value="Thrombospondin type-1 (TSP1) repeat"/>
    <property type="match status" value="1"/>
</dbReference>
<evidence type="ECO:0000313" key="3">
    <source>
        <dbReference type="Proteomes" id="UP000507470"/>
    </source>
</evidence>
<keyword evidence="3" id="KW-1185">Reference proteome</keyword>
<protein>
    <recommendedName>
        <fullName evidence="1">VWFA domain-containing protein</fullName>
    </recommendedName>
</protein>
<dbReference type="InterPro" id="IPR036465">
    <property type="entry name" value="vWFA_dom_sf"/>
</dbReference>
<dbReference type="SMART" id="SM00327">
    <property type="entry name" value="VWA"/>
    <property type="match status" value="1"/>
</dbReference>
<dbReference type="PANTHER" id="PTHR24020:SF87">
    <property type="entry name" value="COLLAGEN ALPHA-1(VI) CHAIN-LIKE"/>
    <property type="match status" value="1"/>
</dbReference>
<dbReference type="EMBL" id="CACVKT020004409">
    <property type="protein sequence ID" value="CAC5389951.1"/>
    <property type="molecule type" value="Genomic_DNA"/>
</dbReference>
<sequence length="289" mass="32185">MSQWSEWSEVYGFGERSKERVILRYPDNGGKPCPTDTEITEYTSERPMIHETANQVITNFLQRNLKTDPSPPLGTVQTEVPIGLFRDLLIIIDSSASIQSSNFEIAKEQLGELLSLLCPLPDPFNSSIHNGNNRAALIQFSDNVIEEFDFDDKHNMAELRSAILSVPYQNGNTCTGDAFYEAVQMFLSSKGMRQGTKKEVLILSDGQSNCGRNISTVLPTLHAKAAVFGLMIGGYTNSGKAELTSYVTKPKPKHLFAVNNYQELKTLLEVIRQQIDDTNPCAPFDLSKK</sequence>
<dbReference type="InterPro" id="IPR050525">
    <property type="entry name" value="ECM_Assembly_Org"/>
</dbReference>
<reference evidence="2 3" key="1">
    <citation type="submission" date="2020-06" db="EMBL/GenBank/DDBJ databases">
        <authorList>
            <person name="Li R."/>
            <person name="Bekaert M."/>
        </authorList>
    </citation>
    <scope>NUCLEOTIDE SEQUENCE [LARGE SCALE GENOMIC DNA]</scope>
    <source>
        <strain evidence="3">wild</strain>
    </source>
</reference>
<accession>A0A6J8C337</accession>
<evidence type="ECO:0000313" key="2">
    <source>
        <dbReference type="EMBL" id="CAC5389951.1"/>
    </source>
</evidence>
<feature type="domain" description="VWFA" evidence="1">
    <location>
        <begin position="87"/>
        <end position="271"/>
    </location>
</feature>
<dbReference type="InterPro" id="IPR002035">
    <property type="entry name" value="VWF_A"/>
</dbReference>
<organism evidence="2 3">
    <name type="scientific">Mytilus coruscus</name>
    <name type="common">Sea mussel</name>
    <dbReference type="NCBI Taxonomy" id="42192"/>
    <lineage>
        <taxon>Eukaryota</taxon>
        <taxon>Metazoa</taxon>
        <taxon>Spiralia</taxon>
        <taxon>Lophotrochozoa</taxon>
        <taxon>Mollusca</taxon>
        <taxon>Bivalvia</taxon>
        <taxon>Autobranchia</taxon>
        <taxon>Pteriomorphia</taxon>
        <taxon>Mytilida</taxon>
        <taxon>Mytiloidea</taxon>
        <taxon>Mytilidae</taxon>
        <taxon>Mytilinae</taxon>
        <taxon>Mytilus</taxon>
    </lineage>
</organism>
<dbReference type="Gene3D" id="3.40.50.410">
    <property type="entry name" value="von Willebrand factor, type A domain"/>
    <property type="match status" value="1"/>
</dbReference>